<feature type="signal peptide" evidence="1">
    <location>
        <begin position="1"/>
        <end position="20"/>
    </location>
</feature>
<proteinExistence type="predicted"/>
<gene>
    <name evidence="2" type="ORF">GCK32_000015</name>
</gene>
<evidence type="ECO:0000313" key="3">
    <source>
        <dbReference type="Proteomes" id="UP001331761"/>
    </source>
</evidence>
<accession>A0AAN8FN45</accession>
<evidence type="ECO:0000256" key="1">
    <source>
        <dbReference type="SAM" id="SignalP"/>
    </source>
</evidence>
<dbReference type="Proteomes" id="UP001331761">
    <property type="component" value="Unassembled WGS sequence"/>
</dbReference>
<sequence>MTSAIRIIALICCFIALTDSYTCKITVRVTSKTAKKFKALVIIPALGVQSLPMVFEGKGTKKVKVDGEDCGKKPWMVRTFKWKQNAWAPAKNITAKYQGNGWIRMVVGDDLVPRPMDRFGVACFEGTCG</sequence>
<keyword evidence="1" id="KW-0732">Signal</keyword>
<feature type="chain" id="PRO_5042849987" evidence="1">
    <location>
        <begin position="21"/>
        <end position="129"/>
    </location>
</feature>
<comment type="caution">
    <text evidence="2">The sequence shown here is derived from an EMBL/GenBank/DDBJ whole genome shotgun (WGS) entry which is preliminary data.</text>
</comment>
<protein>
    <submittedName>
        <fullName evidence="2">Uncharacterized protein</fullName>
    </submittedName>
</protein>
<name>A0AAN8FN45_TRICO</name>
<organism evidence="2 3">
    <name type="scientific">Trichostrongylus colubriformis</name>
    <name type="common">Black scour worm</name>
    <dbReference type="NCBI Taxonomy" id="6319"/>
    <lineage>
        <taxon>Eukaryota</taxon>
        <taxon>Metazoa</taxon>
        <taxon>Ecdysozoa</taxon>
        <taxon>Nematoda</taxon>
        <taxon>Chromadorea</taxon>
        <taxon>Rhabditida</taxon>
        <taxon>Rhabditina</taxon>
        <taxon>Rhabditomorpha</taxon>
        <taxon>Strongyloidea</taxon>
        <taxon>Trichostrongylidae</taxon>
        <taxon>Trichostrongylus</taxon>
    </lineage>
</organism>
<evidence type="ECO:0000313" key="2">
    <source>
        <dbReference type="EMBL" id="KAK5979914.1"/>
    </source>
</evidence>
<dbReference type="AlphaFoldDB" id="A0AAN8FN45"/>
<dbReference type="EMBL" id="WIXE01007861">
    <property type="protein sequence ID" value="KAK5979914.1"/>
    <property type="molecule type" value="Genomic_DNA"/>
</dbReference>
<keyword evidence="3" id="KW-1185">Reference proteome</keyword>
<reference evidence="2 3" key="1">
    <citation type="submission" date="2019-10" db="EMBL/GenBank/DDBJ databases">
        <title>Assembly and Annotation for the nematode Trichostrongylus colubriformis.</title>
        <authorList>
            <person name="Martin J."/>
        </authorList>
    </citation>
    <scope>NUCLEOTIDE SEQUENCE [LARGE SCALE GENOMIC DNA]</scope>
    <source>
        <strain evidence="2">G859</strain>
        <tissue evidence="2">Whole worm</tissue>
    </source>
</reference>